<dbReference type="OrthoDB" id="4928042at2759"/>
<feature type="compositionally biased region" description="Polar residues" evidence="1">
    <location>
        <begin position="218"/>
        <end position="233"/>
    </location>
</feature>
<name>A0A0F8A4I9_9HYPO</name>
<evidence type="ECO:0000256" key="1">
    <source>
        <dbReference type="SAM" id="MobiDB-lite"/>
    </source>
</evidence>
<dbReference type="Proteomes" id="UP000054481">
    <property type="component" value="Unassembled WGS sequence"/>
</dbReference>
<proteinExistence type="predicted"/>
<feature type="compositionally biased region" description="Pro residues" evidence="1">
    <location>
        <begin position="288"/>
        <end position="298"/>
    </location>
</feature>
<dbReference type="AlphaFoldDB" id="A0A0F8A4I9"/>
<dbReference type="EMBL" id="KQ030533">
    <property type="protein sequence ID" value="KJZ73659.1"/>
    <property type="molecule type" value="Genomic_DNA"/>
</dbReference>
<feature type="compositionally biased region" description="Basic and acidic residues" evidence="1">
    <location>
        <begin position="346"/>
        <end position="363"/>
    </location>
</feature>
<organism evidence="2 3">
    <name type="scientific">Hirsutella minnesotensis 3608</name>
    <dbReference type="NCBI Taxonomy" id="1043627"/>
    <lineage>
        <taxon>Eukaryota</taxon>
        <taxon>Fungi</taxon>
        <taxon>Dikarya</taxon>
        <taxon>Ascomycota</taxon>
        <taxon>Pezizomycotina</taxon>
        <taxon>Sordariomycetes</taxon>
        <taxon>Hypocreomycetidae</taxon>
        <taxon>Hypocreales</taxon>
        <taxon>Ophiocordycipitaceae</taxon>
        <taxon>Hirsutella</taxon>
    </lineage>
</organism>
<evidence type="ECO:0000313" key="2">
    <source>
        <dbReference type="EMBL" id="KJZ73659.1"/>
    </source>
</evidence>
<sequence length="395" mass="44105">MPTFTARVGLEPAYSSPFAASTPALVEIYAQKPLPPLPLNLRTRRPRSRSPLRSPHVSSDRRSTRPRPVTAEPDAWRPRHLPVSMTKSRAKRCSSYKVQQLTGCDVDIADDGFQDSACSSTYGLEDSYNLVPHLETDDEYAPSSRGSSWGPISPKTIQIGFSKPVVRSDSDVSLSAPLSEVRKALGEEWVKRWDSSYGQFSDSMAAGAYHRIATELATQQNCSDSPPSGSPSAVSRRKRPSMTVSLYTRRFSPRRRNSLHPIDVSTPTSLLEQPRAKTAVPAEEPLSWPLPPPPPPPRFASSSALETDSSNEDARTSGNGIRDWFVRKGDDSLTAERPSTQAWRLQQEEAGSRSSAGEHMRELLHQAKDRARLLHFSKEERRREEVRRHMRRIPS</sequence>
<reference evidence="2 3" key="1">
    <citation type="journal article" date="2014" name="Genome Biol. Evol.">
        <title>Comparative genomics and transcriptomics analyses reveal divergent lifestyle features of nematode endoparasitic fungus Hirsutella minnesotensis.</title>
        <authorList>
            <person name="Lai Y."/>
            <person name="Liu K."/>
            <person name="Zhang X."/>
            <person name="Zhang X."/>
            <person name="Li K."/>
            <person name="Wang N."/>
            <person name="Shu C."/>
            <person name="Wu Y."/>
            <person name="Wang C."/>
            <person name="Bushley K.E."/>
            <person name="Xiang M."/>
            <person name="Liu X."/>
        </authorList>
    </citation>
    <scope>NUCLEOTIDE SEQUENCE [LARGE SCALE GENOMIC DNA]</scope>
    <source>
        <strain evidence="2 3">3608</strain>
    </source>
</reference>
<keyword evidence="3" id="KW-1185">Reference proteome</keyword>
<protein>
    <submittedName>
        <fullName evidence="2">Uncharacterized protein</fullName>
    </submittedName>
</protein>
<feature type="region of interest" description="Disordered" evidence="1">
    <location>
        <begin position="35"/>
        <end position="78"/>
    </location>
</feature>
<accession>A0A0F8A4I9</accession>
<evidence type="ECO:0000313" key="3">
    <source>
        <dbReference type="Proteomes" id="UP000054481"/>
    </source>
</evidence>
<feature type="region of interest" description="Disordered" evidence="1">
    <location>
        <begin position="218"/>
        <end position="363"/>
    </location>
</feature>
<gene>
    <name evidence="2" type="ORF">HIM_06992</name>
</gene>